<dbReference type="EMBL" id="SRYE01000001">
    <property type="protein sequence ID" value="TGY63377.1"/>
    <property type="molecule type" value="Genomic_DNA"/>
</dbReference>
<protein>
    <recommendedName>
        <fullName evidence="2">Ribosome hibernation promoting factor</fullName>
        <shortName evidence="2">HPF</shortName>
    </recommendedName>
</protein>
<accession>A0A4S2F4P3</accession>
<comment type="similarity">
    <text evidence="2">Belongs to the HPF/YfiA ribosome-associated protein family. Long HPF subfamily.</text>
</comment>
<dbReference type="InterPro" id="IPR036567">
    <property type="entry name" value="RHF-like"/>
</dbReference>
<reference evidence="4 5" key="1">
    <citation type="submission" date="2019-04" db="EMBL/GenBank/DDBJ databases">
        <title>Microbes associate with the intestines of laboratory mice.</title>
        <authorList>
            <person name="Navarre W."/>
            <person name="Wong E."/>
            <person name="Huang K."/>
            <person name="Tropini C."/>
            <person name="Ng K."/>
            <person name="Yu B."/>
        </authorList>
    </citation>
    <scope>NUCLEOTIDE SEQUENCE [LARGE SCALE GENOMIC DNA]</scope>
    <source>
        <strain evidence="4 5">NM07_P-09</strain>
    </source>
</reference>
<dbReference type="SUPFAM" id="SSF69754">
    <property type="entry name" value="Ribosome binding protein Y (YfiA homologue)"/>
    <property type="match status" value="1"/>
</dbReference>
<dbReference type="NCBIfam" id="TIGR00741">
    <property type="entry name" value="yfiA"/>
    <property type="match status" value="1"/>
</dbReference>
<sequence>MDITVTGRKIQVTDALRENVEQKIGDALRVFDISPMTADVVLRVEHYKNSPEGDICEVTVRVRGSVIRVSCAKDDMYAAIDEAAHMLTRRMRKFKTRVVDRRQRASKSMGGETIQENTQLEAQVLADEDDEALVREKFIEYTKLTEEDALVQADLLGHDFFVFRDMVTDNVHVIYHRKNGGYGILKPDTERR</sequence>
<evidence type="ECO:0000313" key="5">
    <source>
        <dbReference type="Proteomes" id="UP000310263"/>
    </source>
</evidence>
<organism evidence="4 5">
    <name type="scientific">Muricaecibacterium torontonense</name>
    <dbReference type="NCBI Taxonomy" id="3032871"/>
    <lineage>
        <taxon>Bacteria</taxon>
        <taxon>Bacillati</taxon>
        <taxon>Actinomycetota</taxon>
        <taxon>Coriobacteriia</taxon>
        <taxon>Coriobacteriales</taxon>
        <taxon>Atopobiaceae</taxon>
        <taxon>Muricaecibacterium</taxon>
    </lineage>
</organism>
<dbReference type="InterPro" id="IPR032528">
    <property type="entry name" value="Ribosom_S30AE_C"/>
</dbReference>
<dbReference type="Proteomes" id="UP000310263">
    <property type="component" value="Unassembled WGS sequence"/>
</dbReference>
<comment type="subunit">
    <text evidence="2">Interacts with 100S ribosomes.</text>
</comment>
<comment type="function">
    <text evidence="2">Required for dimerization of active 70S ribosomes into 100S ribosomes in stationary phase; 100S ribosomes are translationally inactive and sometimes present during exponential growth.</text>
</comment>
<dbReference type="HAMAP" id="MF_00839">
    <property type="entry name" value="HPF"/>
    <property type="match status" value="1"/>
</dbReference>
<dbReference type="GO" id="GO:0045900">
    <property type="term" value="P:negative regulation of translational elongation"/>
    <property type="evidence" value="ECO:0007669"/>
    <property type="project" value="TreeGrafter"/>
</dbReference>
<dbReference type="PANTHER" id="PTHR33231:SF1">
    <property type="entry name" value="30S RIBOSOMAL PROTEIN"/>
    <property type="match status" value="1"/>
</dbReference>
<evidence type="ECO:0000256" key="2">
    <source>
        <dbReference type="HAMAP-Rule" id="MF_00839"/>
    </source>
</evidence>
<evidence type="ECO:0000313" key="4">
    <source>
        <dbReference type="EMBL" id="TGY63377.1"/>
    </source>
</evidence>
<feature type="domain" description="Sigma 54 modulation/S30EA ribosomal protein C-terminal" evidence="3">
    <location>
        <begin position="130"/>
        <end position="184"/>
    </location>
</feature>
<comment type="subcellular location">
    <subcellularLocation>
        <location evidence="2">Cytoplasm</location>
    </subcellularLocation>
</comment>
<dbReference type="Pfam" id="PF16321">
    <property type="entry name" value="Ribosom_S30AE_C"/>
    <property type="match status" value="1"/>
</dbReference>
<dbReference type="InterPro" id="IPR038416">
    <property type="entry name" value="Ribosom_S30AE_C_sf"/>
</dbReference>
<dbReference type="Pfam" id="PF02482">
    <property type="entry name" value="Ribosomal_S30AE"/>
    <property type="match status" value="1"/>
</dbReference>
<name>A0A4S2F4P3_9ACTN</name>
<dbReference type="OrthoDB" id="9794975at2"/>
<keyword evidence="5" id="KW-1185">Reference proteome</keyword>
<dbReference type="GO" id="GO:0043024">
    <property type="term" value="F:ribosomal small subunit binding"/>
    <property type="evidence" value="ECO:0007669"/>
    <property type="project" value="TreeGrafter"/>
</dbReference>
<dbReference type="AlphaFoldDB" id="A0A4S2F4P3"/>
<evidence type="ECO:0000259" key="3">
    <source>
        <dbReference type="Pfam" id="PF16321"/>
    </source>
</evidence>
<dbReference type="Gene3D" id="3.30.160.100">
    <property type="entry name" value="Ribosome hibernation promotion factor-like"/>
    <property type="match status" value="1"/>
</dbReference>
<gene>
    <name evidence="4" type="primary">raiA</name>
    <name evidence="2" type="synonym">hpf</name>
    <name evidence="4" type="ORF">E5334_02435</name>
</gene>
<dbReference type="RefSeq" id="WP_136012004.1">
    <property type="nucleotide sequence ID" value="NZ_SRYE01000001.1"/>
</dbReference>
<proteinExistence type="inferred from homology"/>
<dbReference type="GO" id="GO:0022627">
    <property type="term" value="C:cytosolic small ribosomal subunit"/>
    <property type="evidence" value="ECO:0007669"/>
    <property type="project" value="TreeGrafter"/>
</dbReference>
<dbReference type="InterPro" id="IPR034694">
    <property type="entry name" value="HPF_long/plastid"/>
</dbReference>
<dbReference type="InterPro" id="IPR050574">
    <property type="entry name" value="HPF/YfiA_ribosome-assoc"/>
</dbReference>
<keyword evidence="2" id="KW-0963">Cytoplasm</keyword>
<dbReference type="InterPro" id="IPR003489">
    <property type="entry name" value="RHF/RaiA"/>
</dbReference>
<keyword evidence="1 2" id="KW-0810">Translation regulation</keyword>
<dbReference type="PANTHER" id="PTHR33231">
    <property type="entry name" value="30S RIBOSOMAL PROTEIN"/>
    <property type="match status" value="1"/>
</dbReference>
<evidence type="ECO:0000256" key="1">
    <source>
        <dbReference type="ARBA" id="ARBA00022845"/>
    </source>
</evidence>
<comment type="caution">
    <text evidence="4">The sequence shown here is derived from an EMBL/GenBank/DDBJ whole genome shotgun (WGS) entry which is preliminary data.</text>
</comment>
<dbReference type="CDD" id="cd00552">
    <property type="entry name" value="RaiA"/>
    <property type="match status" value="1"/>
</dbReference>
<dbReference type="Gene3D" id="3.30.505.50">
    <property type="entry name" value="Sigma 54 modulation/S30EA ribosomal protein, C-terminal domain"/>
    <property type="match status" value="1"/>
</dbReference>